<protein>
    <recommendedName>
        <fullName evidence="8">Cyclopropane-fatty-acyl-phospholipid synthase</fullName>
    </recommendedName>
</protein>
<evidence type="ECO:0000256" key="1">
    <source>
        <dbReference type="ARBA" id="ARBA00010815"/>
    </source>
</evidence>
<keyword evidence="3" id="KW-0808">Transferase</keyword>
<name>A0A1J5TK10_9ARCH</name>
<sequence length="393" mass="45191">MLGGFYKKNLLSFLEKIKYGKITINDDFSKTFGSGEPKVTIEVVSPRFYRRTILGGDLGFAESYAKSEWFTDSLTDLITILILNKDSLSGLDVKWSFLTKMLARLSHWRRKNTLSGSKKNIQEHYDLSNEMFTTFLDETMTYSCGFFENKNDSLHKSQLNKIDKILDKADIKEGHHILEIGSGWGALAKRAVETKGCKVTTITLSERQYSYVKKMIKKERLEKDIDIQLIDFRNVKGHYDRVVSVEMIEAIGYDLFNSYFKRIEELMKPNGTAVIQAITYPDENYDTYRKGCDFIQKFIFPGSLLPSVGAMENSINLTGLKLDNMERIGSHYATTLNIWNKNFNDNIEQIKEMGFDQYFINLWNYYFSYCEAGFANNTIDDVQLVIKGGIANA</sequence>
<dbReference type="PANTHER" id="PTHR43667">
    <property type="entry name" value="CYCLOPROPANE-FATTY-ACYL-PHOSPHOLIPID SYNTHASE"/>
    <property type="match status" value="1"/>
</dbReference>
<keyword evidence="4" id="KW-0949">S-adenosyl-L-methionine</keyword>
<dbReference type="SUPFAM" id="SSF53335">
    <property type="entry name" value="S-adenosyl-L-methionine-dependent methyltransferases"/>
    <property type="match status" value="1"/>
</dbReference>
<dbReference type="Gene3D" id="3.40.50.150">
    <property type="entry name" value="Vaccinia Virus protein VP39"/>
    <property type="match status" value="1"/>
</dbReference>
<dbReference type="GO" id="GO:0032259">
    <property type="term" value="P:methylation"/>
    <property type="evidence" value="ECO:0007669"/>
    <property type="project" value="UniProtKB-KW"/>
</dbReference>
<gene>
    <name evidence="6" type="ORF">BEU01_03040</name>
</gene>
<evidence type="ECO:0000313" key="6">
    <source>
        <dbReference type="EMBL" id="OIR21295.1"/>
    </source>
</evidence>
<evidence type="ECO:0000313" key="7">
    <source>
        <dbReference type="Proteomes" id="UP000183375"/>
    </source>
</evidence>
<dbReference type="InterPro" id="IPR003333">
    <property type="entry name" value="CMAS"/>
</dbReference>
<evidence type="ECO:0008006" key="8">
    <source>
        <dbReference type="Google" id="ProtNLM"/>
    </source>
</evidence>
<evidence type="ECO:0000256" key="5">
    <source>
        <dbReference type="ARBA" id="ARBA00023098"/>
    </source>
</evidence>
<dbReference type="GO" id="GO:0008168">
    <property type="term" value="F:methyltransferase activity"/>
    <property type="evidence" value="ECO:0007669"/>
    <property type="project" value="UniProtKB-KW"/>
</dbReference>
<proteinExistence type="inferred from homology"/>
<dbReference type="PANTHER" id="PTHR43667:SF2">
    <property type="entry name" value="FATTY ACID C-METHYL TRANSFERASE"/>
    <property type="match status" value="1"/>
</dbReference>
<reference evidence="6 7" key="1">
    <citation type="submission" date="2016-08" db="EMBL/GenBank/DDBJ databases">
        <title>New Insights into Marine Group III Euryarchaeota, from dark to light.</title>
        <authorList>
            <person name="Haro-Moreno J.M."/>
            <person name="Rodriguez-Valera F."/>
            <person name="Lopez-Garcia P."/>
            <person name="Moreira D."/>
            <person name="Martin-Cuadrado A.B."/>
        </authorList>
    </citation>
    <scope>NUCLEOTIDE SEQUENCE [LARGE SCALE GENOMIC DNA]</scope>
    <source>
        <strain evidence="6">CG-Epi4</strain>
    </source>
</reference>
<dbReference type="GO" id="GO:0008610">
    <property type="term" value="P:lipid biosynthetic process"/>
    <property type="evidence" value="ECO:0007669"/>
    <property type="project" value="InterPro"/>
</dbReference>
<accession>A0A1J5TK10</accession>
<comment type="similarity">
    <text evidence="1">Belongs to the CFA/CMAS family.</text>
</comment>
<keyword evidence="5" id="KW-0443">Lipid metabolism</keyword>
<dbReference type="EMBL" id="MIYX01000011">
    <property type="protein sequence ID" value="OIR21295.1"/>
    <property type="molecule type" value="Genomic_DNA"/>
</dbReference>
<dbReference type="PIRSF" id="PIRSF003085">
    <property type="entry name" value="CMAS"/>
    <property type="match status" value="1"/>
</dbReference>
<evidence type="ECO:0000256" key="3">
    <source>
        <dbReference type="ARBA" id="ARBA00022679"/>
    </source>
</evidence>
<evidence type="ECO:0000256" key="4">
    <source>
        <dbReference type="ARBA" id="ARBA00022691"/>
    </source>
</evidence>
<dbReference type="CDD" id="cd02440">
    <property type="entry name" value="AdoMet_MTases"/>
    <property type="match status" value="1"/>
</dbReference>
<comment type="caution">
    <text evidence="6">The sequence shown here is derived from an EMBL/GenBank/DDBJ whole genome shotgun (WGS) entry which is preliminary data.</text>
</comment>
<dbReference type="InterPro" id="IPR029063">
    <property type="entry name" value="SAM-dependent_MTases_sf"/>
</dbReference>
<dbReference type="Proteomes" id="UP000183375">
    <property type="component" value="Unassembled WGS sequence"/>
</dbReference>
<dbReference type="InterPro" id="IPR050723">
    <property type="entry name" value="CFA/CMAS"/>
</dbReference>
<dbReference type="Pfam" id="PF02353">
    <property type="entry name" value="CMAS"/>
    <property type="match status" value="1"/>
</dbReference>
<dbReference type="AlphaFoldDB" id="A0A1J5TK10"/>
<keyword evidence="2" id="KW-0489">Methyltransferase</keyword>
<organism evidence="6 7">
    <name type="scientific">Marine Group III euryarchaeote CG-Epi4</name>
    <dbReference type="NCBI Taxonomy" id="1888998"/>
    <lineage>
        <taxon>Archaea</taxon>
        <taxon>Methanobacteriati</taxon>
        <taxon>Thermoplasmatota</taxon>
        <taxon>Thermoplasmata</taxon>
        <taxon>Candidatus Thermoprofundales</taxon>
    </lineage>
</organism>
<evidence type="ECO:0000256" key="2">
    <source>
        <dbReference type="ARBA" id="ARBA00022603"/>
    </source>
</evidence>